<keyword evidence="3 6" id="KW-0812">Transmembrane</keyword>
<evidence type="ECO:0000313" key="9">
    <source>
        <dbReference type="Proteomes" id="UP000204551"/>
    </source>
</evidence>
<evidence type="ECO:0000256" key="3">
    <source>
        <dbReference type="ARBA" id="ARBA00022692"/>
    </source>
</evidence>
<dbReference type="AlphaFoldDB" id="A0A221UY05"/>
<comment type="subcellular location">
    <subcellularLocation>
        <location evidence="1">Membrane</location>
        <topology evidence="1">Multi-pass membrane protein</topology>
    </subcellularLocation>
</comment>
<sequence>MDKKEKLNRIFLILLSLFVVMLGYGILLPILPYYTERLALKDDLDPDLINYHIGMLTSIYPLFQLIFVIVWGRLSDKYGRKSIILVGLIGFITMNLLTGLATSLTMLYVARILGGVFTSSVIPVSNAYLSDITSEKRRTKIMAWSGVAISSGLIFGPVLGGLLSQTNVHLKYSFGLFHLDRFSVPFLFAAVLGLIVLFIIIKWLNSTAIVAKIRKKETKLSVSFSRYFIVLLTLSFVMQFVVTLFETVFSIYGKNELEFNSSQVGIGFMLCGSVMAALQPVFATYGEKIMTTKQQITVGLLITGISLVVFPFLRNELSVYGLIILFASGGAMVTPNLLSSVSLISKEDTGRNISIQSSTNSIGQILGPVLGTWLLAGGFYYPFIIAGSVVLIVIGLVYYLRQ</sequence>
<dbReference type="InterPro" id="IPR001958">
    <property type="entry name" value="Tet-R_TetA/multi-R_MdtG-like"/>
</dbReference>
<evidence type="ECO:0000256" key="2">
    <source>
        <dbReference type="ARBA" id="ARBA00022448"/>
    </source>
</evidence>
<dbReference type="EMBL" id="CP022515">
    <property type="protein sequence ID" value="ASO05781.1"/>
    <property type="molecule type" value="Genomic_DNA"/>
</dbReference>
<feature type="transmembrane region" description="Helical" evidence="6">
    <location>
        <begin position="359"/>
        <end position="376"/>
    </location>
</feature>
<feature type="transmembrane region" description="Helical" evidence="6">
    <location>
        <begin position="296"/>
        <end position="313"/>
    </location>
</feature>
<keyword evidence="2" id="KW-0813">Transport</keyword>
<feature type="transmembrane region" description="Helical" evidence="6">
    <location>
        <begin position="182"/>
        <end position="204"/>
    </location>
</feature>
<evidence type="ECO:0000313" key="8">
    <source>
        <dbReference type="EMBL" id="ASO05781.1"/>
    </source>
</evidence>
<feature type="transmembrane region" description="Helical" evidence="6">
    <location>
        <begin position="382"/>
        <end position="400"/>
    </location>
</feature>
<dbReference type="GO" id="GO:0016020">
    <property type="term" value="C:membrane"/>
    <property type="evidence" value="ECO:0007669"/>
    <property type="project" value="UniProtKB-SubCell"/>
</dbReference>
<evidence type="ECO:0000256" key="1">
    <source>
        <dbReference type="ARBA" id="ARBA00004141"/>
    </source>
</evidence>
<feature type="transmembrane region" description="Helical" evidence="6">
    <location>
        <begin position="108"/>
        <end position="129"/>
    </location>
</feature>
<reference evidence="8 9" key="1">
    <citation type="submission" date="2017-07" db="EMBL/GenBank/DDBJ databases">
        <title>Genome Sequence of Arenibacter algicola Strain SMS7 Isolated from a culture of the Diatom Skeletonema marinoi.</title>
        <authorList>
            <person name="Topel M."/>
            <person name="Pinder M.I.M."/>
            <person name="Johansson O.N."/>
            <person name="Kourtchenko O."/>
            <person name="Godhe A."/>
            <person name="Clarke A.K."/>
        </authorList>
    </citation>
    <scope>NUCLEOTIDE SEQUENCE [LARGE SCALE GENOMIC DNA]</scope>
    <source>
        <strain evidence="8 9">SMS7</strain>
    </source>
</reference>
<evidence type="ECO:0000256" key="4">
    <source>
        <dbReference type="ARBA" id="ARBA00022989"/>
    </source>
</evidence>
<dbReference type="RefSeq" id="WP_093978429.1">
    <property type="nucleotide sequence ID" value="NZ_CP022515.1"/>
</dbReference>
<dbReference type="Proteomes" id="UP000204551">
    <property type="component" value="Chromosome"/>
</dbReference>
<dbReference type="InterPro" id="IPR036259">
    <property type="entry name" value="MFS_trans_sf"/>
</dbReference>
<feature type="transmembrane region" description="Helical" evidence="6">
    <location>
        <begin position="265"/>
        <end position="284"/>
    </location>
</feature>
<proteinExistence type="predicted"/>
<dbReference type="PRINTS" id="PR01035">
    <property type="entry name" value="TCRTETA"/>
</dbReference>
<dbReference type="InterPro" id="IPR011701">
    <property type="entry name" value="MFS"/>
</dbReference>
<name>A0A221UY05_9FLAO</name>
<dbReference type="SUPFAM" id="SSF103473">
    <property type="entry name" value="MFS general substrate transporter"/>
    <property type="match status" value="1"/>
</dbReference>
<dbReference type="GO" id="GO:0022857">
    <property type="term" value="F:transmembrane transporter activity"/>
    <property type="evidence" value="ECO:0007669"/>
    <property type="project" value="InterPro"/>
</dbReference>
<dbReference type="PROSITE" id="PS50850">
    <property type="entry name" value="MFS"/>
    <property type="match status" value="1"/>
</dbReference>
<dbReference type="Pfam" id="PF07690">
    <property type="entry name" value="MFS_1"/>
    <property type="match status" value="1"/>
</dbReference>
<evidence type="ECO:0000256" key="6">
    <source>
        <dbReference type="SAM" id="Phobius"/>
    </source>
</evidence>
<dbReference type="Gene3D" id="1.20.1250.20">
    <property type="entry name" value="MFS general substrate transporter like domains"/>
    <property type="match status" value="1"/>
</dbReference>
<dbReference type="InterPro" id="IPR020846">
    <property type="entry name" value="MFS_dom"/>
</dbReference>
<dbReference type="CDD" id="cd17325">
    <property type="entry name" value="MFS_MdtG_SLC18_like"/>
    <property type="match status" value="1"/>
</dbReference>
<gene>
    <name evidence="8" type="primary">tetA</name>
    <name evidence="8" type="ORF">AREALGSMS7_02333</name>
</gene>
<dbReference type="PANTHER" id="PTHR23504">
    <property type="entry name" value="MAJOR FACILITATOR SUPERFAMILY DOMAIN-CONTAINING PROTEIN 10"/>
    <property type="match status" value="1"/>
</dbReference>
<keyword evidence="5 6" id="KW-0472">Membrane</keyword>
<evidence type="ECO:0000259" key="7">
    <source>
        <dbReference type="PROSITE" id="PS50850"/>
    </source>
</evidence>
<organism evidence="8 9">
    <name type="scientific">Arenibacter algicola</name>
    <dbReference type="NCBI Taxonomy" id="616991"/>
    <lineage>
        <taxon>Bacteria</taxon>
        <taxon>Pseudomonadati</taxon>
        <taxon>Bacteroidota</taxon>
        <taxon>Flavobacteriia</taxon>
        <taxon>Flavobacteriales</taxon>
        <taxon>Flavobacteriaceae</taxon>
        <taxon>Arenibacter</taxon>
    </lineage>
</organism>
<keyword evidence="4 6" id="KW-1133">Transmembrane helix</keyword>
<dbReference type="KEGG" id="aalg:AREALGSMS7_02333"/>
<feature type="transmembrane region" description="Helical" evidence="6">
    <location>
        <begin position="224"/>
        <end position="245"/>
    </location>
</feature>
<evidence type="ECO:0000256" key="5">
    <source>
        <dbReference type="ARBA" id="ARBA00023136"/>
    </source>
</evidence>
<feature type="domain" description="Major facilitator superfamily (MFS) profile" evidence="7">
    <location>
        <begin position="9"/>
        <end position="402"/>
    </location>
</feature>
<protein>
    <submittedName>
        <fullName evidence="8">Tetracycline resistance protein, class B</fullName>
    </submittedName>
</protein>
<feature type="transmembrane region" description="Helical" evidence="6">
    <location>
        <begin position="83"/>
        <end position="102"/>
    </location>
</feature>
<dbReference type="PANTHER" id="PTHR23504:SF15">
    <property type="entry name" value="MAJOR FACILITATOR SUPERFAMILY (MFS) PROFILE DOMAIN-CONTAINING PROTEIN"/>
    <property type="match status" value="1"/>
</dbReference>
<feature type="transmembrane region" description="Helical" evidence="6">
    <location>
        <begin position="12"/>
        <end position="31"/>
    </location>
</feature>
<feature type="transmembrane region" description="Helical" evidence="6">
    <location>
        <begin position="51"/>
        <end position="71"/>
    </location>
</feature>
<accession>A0A221UY05</accession>
<feature type="transmembrane region" description="Helical" evidence="6">
    <location>
        <begin position="319"/>
        <end position="338"/>
    </location>
</feature>
<feature type="transmembrane region" description="Helical" evidence="6">
    <location>
        <begin position="141"/>
        <end position="162"/>
    </location>
</feature>